<evidence type="ECO:0000256" key="14">
    <source>
        <dbReference type="SAM" id="MobiDB-lite"/>
    </source>
</evidence>
<keyword evidence="9 13" id="KW-0460">Magnesium</keyword>
<comment type="caution">
    <text evidence="16">The sequence shown here is derived from an EMBL/GenBank/DDBJ whole genome shotgun (WGS) entry which is preliminary data.</text>
</comment>
<dbReference type="Gene3D" id="3.20.20.20">
    <property type="entry name" value="Dihydropteroate synthase-like"/>
    <property type="match status" value="1"/>
</dbReference>
<dbReference type="UniPathway" id="UPA00077">
    <property type="reaction ID" value="UER00156"/>
</dbReference>
<dbReference type="Pfam" id="PF00809">
    <property type="entry name" value="Pterin_bind"/>
    <property type="match status" value="1"/>
</dbReference>
<dbReference type="FunFam" id="3.20.20.20:FF:000006">
    <property type="entry name" value="Dihydropteroate synthase"/>
    <property type="match status" value="1"/>
</dbReference>
<dbReference type="InterPro" id="IPR006390">
    <property type="entry name" value="DHP_synth_dom"/>
</dbReference>
<name>A0A2R6Y1J9_9BACL</name>
<dbReference type="EC" id="2.5.1.15" evidence="5 13"/>
<feature type="region of interest" description="Disordered" evidence="14">
    <location>
        <begin position="279"/>
        <end position="306"/>
    </location>
</feature>
<evidence type="ECO:0000313" key="17">
    <source>
        <dbReference type="Proteomes" id="UP000244338"/>
    </source>
</evidence>
<evidence type="ECO:0000256" key="5">
    <source>
        <dbReference type="ARBA" id="ARBA00012458"/>
    </source>
</evidence>
<evidence type="ECO:0000256" key="2">
    <source>
        <dbReference type="ARBA" id="ARBA00001946"/>
    </source>
</evidence>
<dbReference type="GO" id="GO:0046872">
    <property type="term" value="F:metal ion binding"/>
    <property type="evidence" value="ECO:0007669"/>
    <property type="project" value="UniProtKB-KW"/>
</dbReference>
<keyword evidence="7 13" id="KW-0808">Transferase</keyword>
<dbReference type="GO" id="GO:0046654">
    <property type="term" value="P:tetrahydrofolate biosynthetic process"/>
    <property type="evidence" value="ECO:0007669"/>
    <property type="project" value="UniProtKB-UniPathway"/>
</dbReference>
<keyword evidence="8 13" id="KW-0479">Metal-binding</keyword>
<sequence length="306" mass="33568">MGWELRTGERLVLSIAEKPLVMGILNVTPDSFSDGGRHDNVDRAVARAHEMVREGADIIDIGGESTRPGHIPVDRETELARTIPVIRALRAVGISVPLSIDTWKASVAEAALSAGADIVNDIWGLKGDPDMARVVAEHRVPVIVMHNRSEARYDRFLPEVIDDLKASLELLDRAGGRQEQVIIDPGIGFGKTYEMNIEMLAHLDLLHTFGRPLLLGVSRKSVIGKTLGTDIAARLEGSLALALWGNQLGVHMFRVHDVLSTVRALKMWETVRTSRQKNPIHQNDAFGRSGLDKDRSYTDASGSDAR</sequence>
<evidence type="ECO:0000256" key="7">
    <source>
        <dbReference type="ARBA" id="ARBA00022679"/>
    </source>
</evidence>
<evidence type="ECO:0000256" key="3">
    <source>
        <dbReference type="ARBA" id="ARBA00004763"/>
    </source>
</evidence>
<dbReference type="GO" id="GO:0046656">
    <property type="term" value="P:folic acid biosynthetic process"/>
    <property type="evidence" value="ECO:0007669"/>
    <property type="project" value="UniProtKB-KW"/>
</dbReference>
<evidence type="ECO:0000259" key="15">
    <source>
        <dbReference type="PROSITE" id="PS50972"/>
    </source>
</evidence>
<dbReference type="PANTHER" id="PTHR20941">
    <property type="entry name" value="FOLATE SYNTHESIS PROTEINS"/>
    <property type="match status" value="1"/>
</dbReference>
<proteinExistence type="inferred from homology"/>
<accession>A0A2R6Y1J9</accession>
<dbReference type="InterPro" id="IPR011005">
    <property type="entry name" value="Dihydropteroate_synth-like_sf"/>
</dbReference>
<organism evidence="16 17">
    <name type="scientific">Candidatus Carbonibacillus altaicus</name>
    <dbReference type="NCBI Taxonomy" id="2163959"/>
    <lineage>
        <taxon>Bacteria</taxon>
        <taxon>Bacillati</taxon>
        <taxon>Bacillota</taxon>
        <taxon>Bacilli</taxon>
        <taxon>Bacillales</taxon>
        <taxon>Candidatus Carbonibacillus</taxon>
    </lineage>
</organism>
<dbReference type="SUPFAM" id="SSF51717">
    <property type="entry name" value="Dihydropteroate synthetase-like"/>
    <property type="match status" value="1"/>
</dbReference>
<keyword evidence="10 13" id="KW-0289">Folate biosynthesis</keyword>
<feature type="domain" description="Pterin-binding" evidence="15">
    <location>
        <begin position="19"/>
        <end position="266"/>
    </location>
</feature>
<comment type="pathway">
    <text evidence="3 13">Cofactor biosynthesis; tetrahydrofolate biosynthesis; 7,8-dihydrofolate from 2-amino-4-hydroxy-6-hydroxymethyl-7,8-dihydropteridine diphosphate and 4-aminobenzoate: step 1/2.</text>
</comment>
<comment type="catalytic activity">
    <reaction evidence="1">
        <text>(7,8-dihydropterin-6-yl)methyl diphosphate + 4-aminobenzoate = 7,8-dihydropteroate + diphosphate</text>
        <dbReference type="Rhea" id="RHEA:19949"/>
        <dbReference type="ChEBI" id="CHEBI:17836"/>
        <dbReference type="ChEBI" id="CHEBI:17839"/>
        <dbReference type="ChEBI" id="CHEBI:33019"/>
        <dbReference type="ChEBI" id="CHEBI:72950"/>
        <dbReference type="EC" id="2.5.1.15"/>
    </reaction>
</comment>
<evidence type="ECO:0000256" key="12">
    <source>
        <dbReference type="ARBA" id="ARBA00053449"/>
    </source>
</evidence>
<comment type="function">
    <text evidence="12 13">Catalyzes the condensation of para-aminobenzoate (pABA) with 6-hydroxymethyl-7,8-dihydropterin diphosphate (DHPt-PP) to form 7,8-dihydropteroate (H2Pte), the immediate precursor of folate derivatives.</text>
</comment>
<gene>
    <name evidence="16" type="ORF">BSOLF_0006</name>
</gene>
<dbReference type="InterPro" id="IPR045031">
    <property type="entry name" value="DHP_synth-like"/>
</dbReference>
<dbReference type="CDD" id="cd00739">
    <property type="entry name" value="DHPS"/>
    <property type="match status" value="1"/>
</dbReference>
<dbReference type="AlphaFoldDB" id="A0A2R6Y1J9"/>
<evidence type="ECO:0000256" key="4">
    <source>
        <dbReference type="ARBA" id="ARBA00009503"/>
    </source>
</evidence>
<dbReference type="NCBIfam" id="TIGR01496">
    <property type="entry name" value="DHPS"/>
    <property type="match status" value="1"/>
</dbReference>
<dbReference type="EMBL" id="PEBX01000024">
    <property type="protein sequence ID" value="PTQ56559.1"/>
    <property type="molecule type" value="Genomic_DNA"/>
</dbReference>
<reference evidence="17" key="1">
    <citation type="journal article" date="2018" name="Sci. Rep.">
        <title>Lignite coal burning seam in the remote Altai Mountains harbors a hydrogen-driven thermophilic microbial community.</title>
        <authorList>
            <person name="Kadnikov V.V."/>
            <person name="Mardanov A.V."/>
            <person name="Ivasenko D.A."/>
            <person name="Antsiferov D.V."/>
            <person name="Beletsky A.V."/>
            <person name="Karnachuk O.V."/>
            <person name="Ravin N.V."/>
        </authorList>
    </citation>
    <scope>NUCLEOTIDE SEQUENCE [LARGE SCALE GENOMIC DNA]</scope>
</reference>
<evidence type="ECO:0000256" key="13">
    <source>
        <dbReference type="RuleBase" id="RU361205"/>
    </source>
</evidence>
<evidence type="ECO:0000313" key="16">
    <source>
        <dbReference type="EMBL" id="PTQ56559.1"/>
    </source>
</evidence>
<dbReference type="PROSITE" id="PS00793">
    <property type="entry name" value="DHPS_2"/>
    <property type="match status" value="1"/>
</dbReference>
<dbReference type="PROSITE" id="PS00792">
    <property type="entry name" value="DHPS_1"/>
    <property type="match status" value="1"/>
</dbReference>
<dbReference type="Proteomes" id="UP000244338">
    <property type="component" value="Unassembled WGS sequence"/>
</dbReference>
<dbReference type="PANTHER" id="PTHR20941:SF1">
    <property type="entry name" value="FOLIC ACID SYNTHESIS PROTEIN FOL1"/>
    <property type="match status" value="1"/>
</dbReference>
<evidence type="ECO:0000256" key="9">
    <source>
        <dbReference type="ARBA" id="ARBA00022842"/>
    </source>
</evidence>
<evidence type="ECO:0000256" key="10">
    <source>
        <dbReference type="ARBA" id="ARBA00022909"/>
    </source>
</evidence>
<dbReference type="GO" id="GO:0005829">
    <property type="term" value="C:cytosol"/>
    <property type="evidence" value="ECO:0007669"/>
    <property type="project" value="TreeGrafter"/>
</dbReference>
<evidence type="ECO:0000256" key="1">
    <source>
        <dbReference type="ARBA" id="ARBA00000012"/>
    </source>
</evidence>
<dbReference type="PROSITE" id="PS50972">
    <property type="entry name" value="PTERIN_BINDING"/>
    <property type="match status" value="1"/>
</dbReference>
<evidence type="ECO:0000256" key="11">
    <source>
        <dbReference type="ARBA" id="ARBA00030193"/>
    </source>
</evidence>
<protein>
    <recommendedName>
        <fullName evidence="6 13">Dihydropteroate synthase</fullName>
        <shortName evidence="13">DHPS</shortName>
        <ecNumber evidence="5 13">2.5.1.15</ecNumber>
    </recommendedName>
    <alternativeName>
        <fullName evidence="11 13">Dihydropteroate pyrophosphorylase</fullName>
    </alternativeName>
</protein>
<dbReference type="InterPro" id="IPR000489">
    <property type="entry name" value="Pterin-binding_dom"/>
</dbReference>
<comment type="similarity">
    <text evidence="4 13">Belongs to the DHPS family.</text>
</comment>
<evidence type="ECO:0000256" key="8">
    <source>
        <dbReference type="ARBA" id="ARBA00022723"/>
    </source>
</evidence>
<comment type="cofactor">
    <cofactor evidence="2 13">
        <name>Mg(2+)</name>
        <dbReference type="ChEBI" id="CHEBI:18420"/>
    </cofactor>
</comment>
<evidence type="ECO:0000256" key="6">
    <source>
        <dbReference type="ARBA" id="ARBA00016919"/>
    </source>
</evidence>
<dbReference type="GO" id="GO:0004156">
    <property type="term" value="F:dihydropteroate synthase activity"/>
    <property type="evidence" value="ECO:0007669"/>
    <property type="project" value="UniProtKB-EC"/>
</dbReference>